<evidence type="ECO:0000259" key="7">
    <source>
        <dbReference type="SMART" id="SM00906"/>
    </source>
</evidence>
<dbReference type="GO" id="GO:0008270">
    <property type="term" value="F:zinc ion binding"/>
    <property type="evidence" value="ECO:0007669"/>
    <property type="project" value="InterPro"/>
</dbReference>
<dbReference type="GO" id="GO:0006351">
    <property type="term" value="P:DNA-templated transcription"/>
    <property type="evidence" value="ECO:0007669"/>
    <property type="project" value="InterPro"/>
</dbReference>
<proteinExistence type="predicted"/>
<sequence length="468" mass="52178">MSPYRVNLACSVCRSEHVQEASGSSHRSLTATALGQIYFAGQQFGAVCPRNGIPHLTSYCEQWISERTGQTSRLRELFVRDMRKPSPLNGEPEQQTCPANPSHFAGDVPLPEKWIVESLVGEFSASDFSLVFPLIDPLLFEETVRLAYVADDAEPTLECMTARACVLAFASLSSSHFPASKAAAHIDGDFCAKAAQSFIAEIIEDASVTTLQTVIILLLHDTLCGRLQASSMYHALACRIVFVLGGHRIITTVPRDRDMTRQEHEDRHLRMLFWLCYIFDKDIALRTGQPPIIADQFCDLTLPDGYDEQRFSGRQKSARTGGLVQNTWLPSDLRLSMVKSKALQTLYSCTSLRMSDAELLKTIRELDEDLESWRMSIPETFSPSLSIRKDVKLAQDASVSESMLLIQLHMDYHYLLNIIHSASGRCTFRDRNLTFGVQSSFEISVEASRSTLIFLSATASGVAGEAFW</sequence>
<dbReference type="CDD" id="cd12148">
    <property type="entry name" value="fungal_TF_MHR"/>
    <property type="match status" value="1"/>
</dbReference>
<dbReference type="InterPro" id="IPR050987">
    <property type="entry name" value="AtrR-like"/>
</dbReference>
<dbReference type="GO" id="GO:0005634">
    <property type="term" value="C:nucleus"/>
    <property type="evidence" value="ECO:0007669"/>
    <property type="project" value="UniProtKB-SubCell"/>
</dbReference>
<dbReference type="GO" id="GO:0003677">
    <property type="term" value="F:DNA binding"/>
    <property type="evidence" value="ECO:0007669"/>
    <property type="project" value="UniProtKB-KW"/>
</dbReference>
<gene>
    <name evidence="8" type="ORF">E4U43_003589</name>
</gene>
<reference evidence="8" key="1">
    <citation type="journal article" date="2020" name="bioRxiv">
        <title>Whole genome comparisons of ergot fungi reveals the divergence and evolution of species within the genus Claviceps are the result of varying mechanisms driving genome evolution and host range expansion.</title>
        <authorList>
            <person name="Wyka S.A."/>
            <person name="Mondo S.J."/>
            <person name="Liu M."/>
            <person name="Dettman J."/>
            <person name="Nalam V."/>
            <person name="Broders K.D."/>
        </authorList>
    </citation>
    <scope>NUCLEOTIDE SEQUENCE</scope>
    <source>
        <strain evidence="8">CCC 602</strain>
    </source>
</reference>
<keyword evidence="9" id="KW-1185">Reference proteome</keyword>
<dbReference type="Proteomes" id="UP000748025">
    <property type="component" value="Unassembled WGS sequence"/>
</dbReference>
<dbReference type="PANTHER" id="PTHR46910:SF37">
    <property type="entry name" value="ZN(II)2CYS6 TRANSCRIPTION FACTOR (EUROFUNG)"/>
    <property type="match status" value="1"/>
</dbReference>
<dbReference type="SMART" id="SM00906">
    <property type="entry name" value="Fungal_trans"/>
    <property type="match status" value="1"/>
</dbReference>
<feature type="region of interest" description="Disordered" evidence="6">
    <location>
        <begin position="83"/>
        <end position="102"/>
    </location>
</feature>
<keyword evidence="4" id="KW-0804">Transcription</keyword>
<evidence type="ECO:0000256" key="1">
    <source>
        <dbReference type="ARBA" id="ARBA00004123"/>
    </source>
</evidence>
<dbReference type="GO" id="GO:0003700">
    <property type="term" value="F:DNA-binding transcription factor activity"/>
    <property type="evidence" value="ECO:0007669"/>
    <property type="project" value="InterPro"/>
</dbReference>
<evidence type="ECO:0000256" key="3">
    <source>
        <dbReference type="ARBA" id="ARBA00023125"/>
    </source>
</evidence>
<keyword evidence="2" id="KW-0805">Transcription regulation</keyword>
<dbReference type="PANTHER" id="PTHR46910">
    <property type="entry name" value="TRANSCRIPTION FACTOR PDR1"/>
    <property type="match status" value="1"/>
</dbReference>
<dbReference type="AlphaFoldDB" id="A0A9P7N4J0"/>
<name>A0A9P7N4J0_9HYPO</name>
<evidence type="ECO:0000256" key="2">
    <source>
        <dbReference type="ARBA" id="ARBA00023015"/>
    </source>
</evidence>
<dbReference type="OrthoDB" id="4116913at2759"/>
<keyword evidence="3" id="KW-0238">DNA-binding</keyword>
<organism evidence="8 9">
    <name type="scientific">Claviceps pusilla</name>
    <dbReference type="NCBI Taxonomy" id="123648"/>
    <lineage>
        <taxon>Eukaryota</taxon>
        <taxon>Fungi</taxon>
        <taxon>Dikarya</taxon>
        <taxon>Ascomycota</taxon>
        <taxon>Pezizomycotina</taxon>
        <taxon>Sordariomycetes</taxon>
        <taxon>Hypocreomycetidae</taxon>
        <taxon>Hypocreales</taxon>
        <taxon>Clavicipitaceae</taxon>
        <taxon>Claviceps</taxon>
    </lineage>
</organism>
<comment type="caution">
    <text evidence="8">The sequence shown here is derived from an EMBL/GenBank/DDBJ whole genome shotgun (WGS) entry which is preliminary data.</text>
</comment>
<evidence type="ECO:0000256" key="5">
    <source>
        <dbReference type="ARBA" id="ARBA00023242"/>
    </source>
</evidence>
<feature type="domain" description="Xylanolytic transcriptional activator regulatory" evidence="7">
    <location>
        <begin position="230"/>
        <end position="309"/>
    </location>
</feature>
<evidence type="ECO:0000256" key="6">
    <source>
        <dbReference type="SAM" id="MobiDB-lite"/>
    </source>
</evidence>
<dbReference type="EMBL" id="SRPW01002409">
    <property type="protein sequence ID" value="KAG5993089.1"/>
    <property type="molecule type" value="Genomic_DNA"/>
</dbReference>
<evidence type="ECO:0000256" key="4">
    <source>
        <dbReference type="ARBA" id="ARBA00023163"/>
    </source>
</evidence>
<evidence type="ECO:0000313" key="9">
    <source>
        <dbReference type="Proteomes" id="UP000748025"/>
    </source>
</evidence>
<dbReference type="InterPro" id="IPR007219">
    <property type="entry name" value="XnlR_reg_dom"/>
</dbReference>
<dbReference type="Pfam" id="PF04082">
    <property type="entry name" value="Fungal_trans"/>
    <property type="match status" value="1"/>
</dbReference>
<protein>
    <recommendedName>
        <fullName evidence="7">Xylanolytic transcriptional activator regulatory domain-containing protein</fullName>
    </recommendedName>
</protein>
<evidence type="ECO:0000313" key="8">
    <source>
        <dbReference type="EMBL" id="KAG5993089.1"/>
    </source>
</evidence>
<keyword evidence="5" id="KW-0539">Nucleus</keyword>
<accession>A0A9P7N4J0</accession>
<comment type="subcellular location">
    <subcellularLocation>
        <location evidence="1">Nucleus</location>
    </subcellularLocation>
</comment>